<evidence type="ECO:0000313" key="1">
    <source>
        <dbReference type="EMBL" id="MDN7025813.1"/>
    </source>
</evidence>
<dbReference type="Pfam" id="PF11387">
    <property type="entry name" value="DUF2795"/>
    <property type="match status" value="1"/>
</dbReference>
<organism evidence="1 2">
    <name type="scientific">Methanoculleus frigidifontis</name>
    <dbReference type="NCBI Taxonomy" id="2584085"/>
    <lineage>
        <taxon>Archaea</taxon>
        <taxon>Methanobacteriati</taxon>
        <taxon>Methanobacteriota</taxon>
        <taxon>Stenosarchaea group</taxon>
        <taxon>Methanomicrobia</taxon>
        <taxon>Methanomicrobiales</taxon>
        <taxon>Methanomicrobiaceae</taxon>
        <taxon>Methanoculleus</taxon>
    </lineage>
</organism>
<dbReference type="EMBL" id="VCYH01000010">
    <property type="protein sequence ID" value="MDN7025813.1"/>
    <property type="molecule type" value="Genomic_DNA"/>
</dbReference>
<dbReference type="InterPro" id="IPR021527">
    <property type="entry name" value="DUF2795"/>
</dbReference>
<accession>A0ABT8MCZ4</accession>
<sequence>MSPAYVQKYLAGIDYPASRQDLINHAKKNNADQDVISVLGEMPDQQYNSAADVSKAIGQME</sequence>
<proteinExistence type="predicted"/>
<protein>
    <submittedName>
        <fullName evidence="1">DUF2795 domain-containing protein</fullName>
    </submittedName>
</protein>
<keyword evidence="2" id="KW-1185">Reference proteome</keyword>
<reference evidence="1" key="1">
    <citation type="submission" date="2019-05" db="EMBL/GenBank/DDBJ databases">
        <title>Methanoculleus sp. FWC-SCC1, a methanogenic archaeon isolated from deep marine cold seep.</title>
        <authorList>
            <person name="Chen Y.-W."/>
            <person name="Chen S.-C."/>
            <person name="Teng N.-H."/>
            <person name="Lai M.-C."/>
        </authorList>
    </citation>
    <scope>NUCLEOTIDE SEQUENCE</scope>
    <source>
        <strain evidence="1">FWC-SCC1</strain>
    </source>
</reference>
<gene>
    <name evidence="1" type="ORF">FGU65_13145</name>
</gene>
<comment type="caution">
    <text evidence="1">The sequence shown here is derived from an EMBL/GenBank/DDBJ whole genome shotgun (WGS) entry which is preliminary data.</text>
</comment>
<dbReference type="Proteomes" id="UP001168338">
    <property type="component" value="Unassembled WGS sequence"/>
</dbReference>
<evidence type="ECO:0000313" key="2">
    <source>
        <dbReference type="Proteomes" id="UP001168338"/>
    </source>
</evidence>
<name>A0ABT8MCZ4_9EURY</name>